<sequence length="249" mass="27568">MAIDPESGPPLSTLTTDAEREDVREVADILARKWSLEVLTQLQQDGPYRFNELKRQLGVTPKVLTDCLRELTETGLVERTVHSESPPHVEYDLAERGYELQQIAAEMAAWTGAADAAPTVLVVDAAVPTNVRFSGWLSEGYTVERVSEIAHLSGEQLERADVVLCHHHQLLDDRTDLLDRLEDGSTAAGVVHVTDHRQSLATHDRAVELVEPVLKDELLQAVRTLLPDGAGPERAESSSATDRREERSR</sequence>
<dbReference type="PANTHER" id="PTHR33204:SF18">
    <property type="entry name" value="TRANSCRIPTIONAL REGULATORY PROTEIN"/>
    <property type="match status" value="1"/>
</dbReference>
<feature type="domain" description="HTH hxlR-type" evidence="5">
    <location>
        <begin position="18"/>
        <end position="119"/>
    </location>
</feature>
<organism evidence="6 7">
    <name type="scientific">Halogranum amylolyticum</name>
    <dbReference type="NCBI Taxonomy" id="660520"/>
    <lineage>
        <taxon>Archaea</taxon>
        <taxon>Methanobacteriati</taxon>
        <taxon>Methanobacteriota</taxon>
        <taxon>Stenosarchaea group</taxon>
        <taxon>Halobacteria</taxon>
        <taxon>Halobacteriales</taxon>
        <taxon>Haloferacaceae</taxon>
    </lineage>
</organism>
<dbReference type="PANTHER" id="PTHR33204">
    <property type="entry name" value="TRANSCRIPTIONAL REGULATOR, MARR FAMILY"/>
    <property type="match status" value="1"/>
</dbReference>
<accession>A0A1H8NAG5</accession>
<feature type="region of interest" description="Disordered" evidence="4">
    <location>
        <begin position="225"/>
        <end position="249"/>
    </location>
</feature>
<dbReference type="EMBL" id="FODV01000001">
    <property type="protein sequence ID" value="SEO26429.1"/>
    <property type="molecule type" value="Genomic_DNA"/>
</dbReference>
<dbReference type="OrthoDB" id="10490at2157"/>
<dbReference type="InterPro" id="IPR002577">
    <property type="entry name" value="HTH_HxlR"/>
</dbReference>
<dbReference type="SUPFAM" id="SSF46785">
    <property type="entry name" value="Winged helix' DNA-binding domain"/>
    <property type="match status" value="1"/>
</dbReference>
<evidence type="ECO:0000313" key="6">
    <source>
        <dbReference type="EMBL" id="SEO26429.1"/>
    </source>
</evidence>
<dbReference type="RefSeq" id="WP_089820778.1">
    <property type="nucleotide sequence ID" value="NZ_FODV01000001.1"/>
</dbReference>
<dbReference type="InterPro" id="IPR036388">
    <property type="entry name" value="WH-like_DNA-bd_sf"/>
</dbReference>
<evidence type="ECO:0000259" key="5">
    <source>
        <dbReference type="PROSITE" id="PS51118"/>
    </source>
</evidence>
<gene>
    <name evidence="6" type="ORF">SAMN04487948_101411</name>
</gene>
<keyword evidence="1" id="KW-0805">Transcription regulation</keyword>
<reference evidence="7" key="1">
    <citation type="submission" date="2016-10" db="EMBL/GenBank/DDBJ databases">
        <authorList>
            <person name="Varghese N."/>
            <person name="Submissions S."/>
        </authorList>
    </citation>
    <scope>NUCLEOTIDE SEQUENCE [LARGE SCALE GENOMIC DNA]</scope>
    <source>
        <strain evidence="7">CGMCC 1.10121</strain>
    </source>
</reference>
<proteinExistence type="predicted"/>
<dbReference type="Gene3D" id="1.10.10.10">
    <property type="entry name" value="Winged helix-like DNA-binding domain superfamily/Winged helix DNA-binding domain"/>
    <property type="match status" value="1"/>
</dbReference>
<dbReference type="PROSITE" id="PS51118">
    <property type="entry name" value="HTH_HXLR"/>
    <property type="match status" value="1"/>
</dbReference>
<evidence type="ECO:0000256" key="4">
    <source>
        <dbReference type="SAM" id="MobiDB-lite"/>
    </source>
</evidence>
<dbReference type="Pfam" id="PF01638">
    <property type="entry name" value="HxlR"/>
    <property type="match status" value="1"/>
</dbReference>
<dbReference type="Proteomes" id="UP000199126">
    <property type="component" value="Unassembled WGS sequence"/>
</dbReference>
<dbReference type="AlphaFoldDB" id="A0A1H8NAG5"/>
<evidence type="ECO:0000256" key="3">
    <source>
        <dbReference type="ARBA" id="ARBA00023163"/>
    </source>
</evidence>
<evidence type="ECO:0000256" key="1">
    <source>
        <dbReference type="ARBA" id="ARBA00023015"/>
    </source>
</evidence>
<evidence type="ECO:0000256" key="2">
    <source>
        <dbReference type="ARBA" id="ARBA00023125"/>
    </source>
</evidence>
<dbReference type="InterPro" id="IPR036390">
    <property type="entry name" value="WH_DNA-bd_sf"/>
</dbReference>
<name>A0A1H8NAG5_9EURY</name>
<keyword evidence="2" id="KW-0238">DNA-binding</keyword>
<feature type="compositionally biased region" description="Basic and acidic residues" evidence="4">
    <location>
        <begin position="231"/>
        <end position="249"/>
    </location>
</feature>
<dbReference type="GO" id="GO:0003677">
    <property type="term" value="F:DNA binding"/>
    <property type="evidence" value="ECO:0007669"/>
    <property type="project" value="UniProtKB-KW"/>
</dbReference>
<protein>
    <submittedName>
        <fullName evidence="6">Transcriptional regulator, HxlR family</fullName>
    </submittedName>
</protein>
<evidence type="ECO:0000313" key="7">
    <source>
        <dbReference type="Proteomes" id="UP000199126"/>
    </source>
</evidence>
<keyword evidence="7" id="KW-1185">Reference proteome</keyword>
<keyword evidence="3" id="KW-0804">Transcription</keyword>